<evidence type="ECO:0008006" key="5">
    <source>
        <dbReference type="Google" id="ProtNLM"/>
    </source>
</evidence>
<dbReference type="InterPro" id="IPR032675">
    <property type="entry name" value="LRR_dom_sf"/>
</dbReference>
<keyword evidence="4" id="KW-1185">Reference proteome</keyword>
<dbReference type="AlphaFoldDB" id="A0A067BYD2"/>
<dbReference type="VEuPathDB" id="FungiDB:SPRG_11188"/>
<reference evidence="3 4" key="1">
    <citation type="journal article" date="2013" name="PLoS Genet.">
        <title>Distinctive expansion of potential virulence genes in the genome of the oomycete fish pathogen Saprolegnia parasitica.</title>
        <authorList>
            <person name="Jiang R.H."/>
            <person name="de Bruijn I."/>
            <person name="Haas B.J."/>
            <person name="Belmonte R."/>
            <person name="Lobach L."/>
            <person name="Christie J."/>
            <person name="van den Ackerveken G."/>
            <person name="Bottin A."/>
            <person name="Bulone V."/>
            <person name="Diaz-Moreno S.M."/>
            <person name="Dumas B."/>
            <person name="Fan L."/>
            <person name="Gaulin E."/>
            <person name="Govers F."/>
            <person name="Grenville-Briggs L.J."/>
            <person name="Horner N.R."/>
            <person name="Levin J.Z."/>
            <person name="Mammella M."/>
            <person name="Meijer H.J."/>
            <person name="Morris P."/>
            <person name="Nusbaum C."/>
            <person name="Oome S."/>
            <person name="Phillips A.J."/>
            <person name="van Rooyen D."/>
            <person name="Rzeszutek E."/>
            <person name="Saraiva M."/>
            <person name="Secombes C.J."/>
            <person name="Seidl M.F."/>
            <person name="Snel B."/>
            <person name="Stassen J.H."/>
            <person name="Sykes S."/>
            <person name="Tripathy S."/>
            <person name="van den Berg H."/>
            <person name="Vega-Arreguin J.C."/>
            <person name="Wawra S."/>
            <person name="Young S.K."/>
            <person name="Zeng Q."/>
            <person name="Dieguez-Uribeondo J."/>
            <person name="Russ C."/>
            <person name="Tyler B.M."/>
            <person name="van West P."/>
        </authorList>
    </citation>
    <scope>NUCLEOTIDE SEQUENCE [LARGE SCALE GENOMIC DNA]</scope>
    <source>
        <strain evidence="3 4">CBS 223.65</strain>
    </source>
</reference>
<keyword evidence="1" id="KW-0433">Leucine-rich repeat</keyword>
<dbReference type="KEGG" id="spar:SPRG_11188"/>
<evidence type="ECO:0000313" key="4">
    <source>
        <dbReference type="Proteomes" id="UP000030745"/>
    </source>
</evidence>
<dbReference type="RefSeq" id="XP_012206046.1">
    <property type="nucleotide sequence ID" value="XM_012350656.1"/>
</dbReference>
<dbReference type="OrthoDB" id="70344at2759"/>
<evidence type="ECO:0000313" key="3">
    <source>
        <dbReference type="EMBL" id="KDO23258.1"/>
    </source>
</evidence>
<gene>
    <name evidence="3" type="ORF">SPRG_11188</name>
</gene>
<evidence type="ECO:0000256" key="1">
    <source>
        <dbReference type="ARBA" id="ARBA00022614"/>
    </source>
</evidence>
<dbReference type="EMBL" id="KK583256">
    <property type="protein sequence ID" value="KDO23258.1"/>
    <property type="molecule type" value="Genomic_DNA"/>
</dbReference>
<sequence length="318" mass="34816">MYAKKFQPIAIASQLRNDASWLTVTSLGMRGYSSNTLPSLVCKVLLGALNLWTMQLLAQSVLQMAPRAPVTPLFQDTTCYCAYAHVHCTTTNDDDNDDGGVAFLQSQLAPLGTRLFYLEIDHCPLPHGVPAHVLAPLTTLYALRVLFSNMTSFDGCIDGRPTVVTSALPPMLLSLYLDGSRIPHLGLDVIRHWRQLTTLHVTETPIGDDDFVTIVRELPNLSELALHHTRITALPPDLFRLTSLQTVFLSSCAITAWPSQPVTPLDGFLDLSCNPLTRAPSWVQVDALCEASCSSLLRTNGLCNYVCDDAPACAPYFS</sequence>
<accession>A0A067BYD2</accession>
<dbReference type="SMART" id="SM00369">
    <property type="entry name" value="LRR_TYP"/>
    <property type="match status" value="1"/>
</dbReference>
<dbReference type="GeneID" id="24133247"/>
<dbReference type="STRING" id="695850.A0A067BYD2"/>
<dbReference type="Proteomes" id="UP000030745">
    <property type="component" value="Unassembled WGS sequence"/>
</dbReference>
<dbReference type="Gene3D" id="3.80.10.10">
    <property type="entry name" value="Ribonuclease Inhibitor"/>
    <property type="match status" value="1"/>
</dbReference>
<dbReference type="SUPFAM" id="SSF52058">
    <property type="entry name" value="L domain-like"/>
    <property type="match status" value="1"/>
</dbReference>
<protein>
    <recommendedName>
        <fullName evidence="5">LNR domain-containing protein</fullName>
    </recommendedName>
</protein>
<keyword evidence="2" id="KW-0677">Repeat</keyword>
<organism evidence="3 4">
    <name type="scientific">Saprolegnia parasitica (strain CBS 223.65)</name>
    <dbReference type="NCBI Taxonomy" id="695850"/>
    <lineage>
        <taxon>Eukaryota</taxon>
        <taxon>Sar</taxon>
        <taxon>Stramenopiles</taxon>
        <taxon>Oomycota</taxon>
        <taxon>Saprolegniomycetes</taxon>
        <taxon>Saprolegniales</taxon>
        <taxon>Saprolegniaceae</taxon>
        <taxon>Saprolegnia</taxon>
    </lineage>
</organism>
<dbReference type="InterPro" id="IPR003591">
    <property type="entry name" value="Leu-rich_rpt_typical-subtyp"/>
</dbReference>
<name>A0A067BYD2_SAPPC</name>
<evidence type="ECO:0000256" key="2">
    <source>
        <dbReference type="ARBA" id="ARBA00022737"/>
    </source>
</evidence>
<proteinExistence type="predicted"/>